<organism evidence="1 2">
    <name type="scientific">Moellerella wisconsensis</name>
    <dbReference type="NCBI Taxonomy" id="158849"/>
    <lineage>
        <taxon>Bacteria</taxon>
        <taxon>Pseudomonadati</taxon>
        <taxon>Pseudomonadota</taxon>
        <taxon>Gammaproteobacteria</taxon>
        <taxon>Enterobacterales</taxon>
        <taxon>Morganellaceae</taxon>
        <taxon>Moellerella</taxon>
    </lineage>
</organism>
<dbReference type="EMBL" id="CP093255">
    <property type="protein sequence ID" value="UNH37992.1"/>
    <property type="molecule type" value="Genomic_DNA"/>
</dbReference>
<name>A0ACD3Y4D2_9GAMM</name>
<reference evidence="1" key="1">
    <citation type="submission" date="2022-03" db="EMBL/GenBank/DDBJ databases">
        <title>ESBL-producing Moellerella wisconsensis and Escherichia marmotae isolated from wild game meat.</title>
        <authorList>
            <person name="Biggel M."/>
        </authorList>
    </citation>
    <scope>NUCLEOTIDE SEQUENCE</scope>
    <source>
        <strain evidence="1">W1</strain>
    </source>
</reference>
<gene>
    <name evidence="1" type="ORF">MNY70_10860</name>
</gene>
<proteinExistence type="predicted"/>
<evidence type="ECO:0000313" key="1">
    <source>
        <dbReference type="EMBL" id="UNH37992.1"/>
    </source>
</evidence>
<dbReference type="Proteomes" id="UP000829420">
    <property type="component" value="Chromosome"/>
</dbReference>
<keyword evidence="2" id="KW-1185">Reference proteome</keyword>
<sequence>MSHPQEPKPELVTPNDDIQVAKITVPSGSAIKLSAVENQPLALVNTLSELFKQHKLIRRAFLVLAKEEKSEDPAVMLIGLEMTGDWDEDTLDNIIHQAGTLACEHLEDGESIDFCLVNEDEAGISHFMTQHIAPFYQRRLGGFIRDAIPIKNT</sequence>
<protein>
    <submittedName>
        <fullName evidence="1">Enhanced serine sensitivity protein SseB C-terminal domain-containing protein</fullName>
    </submittedName>
</protein>
<evidence type="ECO:0000313" key="2">
    <source>
        <dbReference type="Proteomes" id="UP000829420"/>
    </source>
</evidence>
<accession>A0ACD3Y4D2</accession>